<proteinExistence type="predicted"/>
<reference evidence="1" key="2">
    <citation type="submission" date="2009-12" db="EMBL/GenBank/DDBJ databases">
        <authorList>
            <person name="Summers A.O."/>
            <person name="Shearer J."/>
            <person name="Wireman J."/>
        </authorList>
    </citation>
    <scope>NUCLEOTIDE SEQUENCE</scope>
    <source>
        <strain evidence="1">VET A0-49420c</strain>
        <plasmid evidence="1">SAP017A</plasmid>
    </source>
</reference>
<name>D2J6K2_STAAU</name>
<keyword evidence="1" id="KW-0614">Plasmid</keyword>
<evidence type="ECO:0000313" key="5">
    <source>
        <dbReference type="Proteomes" id="UP000466646"/>
    </source>
</evidence>
<evidence type="ECO:0000313" key="1">
    <source>
        <dbReference type="EMBL" id="ADA61483.1"/>
    </source>
</evidence>
<reference evidence="3 4" key="3">
    <citation type="submission" date="2018-11" db="EMBL/GenBank/DDBJ databases">
        <title>Genomic profiling of Staphylococcus species from a Poultry farm system in KwaZulu-Natal, South Africa.</title>
        <authorList>
            <person name="Amoako D.G."/>
            <person name="Somboro A.M."/>
            <person name="Abia A.L.K."/>
            <person name="Bester L.A."/>
            <person name="Essack S.Y."/>
        </authorList>
    </citation>
    <scope>NUCLEOTIDE SEQUENCE [LARGE SCALE GENOMIC DNA]</scope>
    <source>
        <strain evidence="3 4">SA12</strain>
    </source>
</reference>
<gene>
    <name evidence="3" type="ORF">EIH03_13890</name>
    <name evidence="2" type="ORF">GZ130_14295</name>
    <name evidence="1" type="ORF">SAP017A_028</name>
</gene>
<dbReference type="PATRIC" id="fig|1280.3359.peg.2880"/>
<evidence type="ECO:0000313" key="4">
    <source>
        <dbReference type="Proteomes" id="UP000294017"/>
    </source>
</evidence>
<sequence length="80" mass="9171">MFSICLSVISIIIAIVSLISSIRSRIYQKTKDNKLLRPQLLLEAQKKQATDYIGIDFEIEGYEKLKDYNVLLKFFGSVAK</sequence>
<accession>D2J6K2</accession>
<protein>
    <submittedName>
        <fullName evidence="1">Uncharacterized protein</fullName>
    </submittedName>
</protein>
<reference evidence="2 5" key="4">
    <citation type="submission" date="2020-01" db="EMBL/GenBank/DDBJ databases">
        <title>Analysis of Virulence and Antimicrobial Resistance Gene Carriage in Staphylococcus aureus Infections in Equids Using Whole Genome Sequencing.</title>
        <authorList>
            <person name="Little S.V."/>
            <person name="Hillhouse A.E."/>
            <person name="Cohen N.D."/>
            <person name="Lawhon S.D."/>
            <person name="Bryan L.K."/>
        </authorList>
    </citation>
    <scope>NUCLEOTIDE SEQUENCE [LARGE SCALE GENOMIC DNA]</scope>
    <source>
        <strain evidence="2 5">61-017</strain>
    </source>
</reference>
<organism evidence="1">
    <name type="scientific">Staphylococcus aureus</name>
    <dbReference type="NCBI Taxonomy" id="1280"/>
    <lineage>
        <taxon>Bacteria</taxon>
        <taxon>Bacillati</taxon>
        <taxon>Bacillota</taxon>
        <taxon>Bacilli</taxon>
        <taxon>Bacillales</taxon>
        <taxon>Staphylococcaceae</taxon>
        <taxon>Staphylococcus</taxon>
    </lineage>
</organism>
<evidence type="ECO:0000313" key="3">
    <source>
        <dbReference type="EMBL" id="RZI05040.1"/>
    </source>
</evidence>
<reference evidence="1" key="1">
    <citation type="submission" date="2009-08" db="EMBL/GenBank/DDBJ databases">
        <authorList>
            <person name="Gill J."/>
            <person name="Borman J."/>
            <person name="Shetty J."/>
            <person name="Hostetler J."/>
            <person name="Durkin S."/>
            <person name="Montgomery B."/>
        </authorList>
    </citation>
    <scope>NUCLEOTIDE SEQUENCE</scope>
    <source>
        <strain evidence="1">VET A0-49420c</strain>
        <plasmid evidence="1">SAP017A</plasmid>
    </source>
</reference>
<dbReference type="EMBL" id="JAAFLG010000073">
    <property type="protein sequence ID" value="NDP57709.1"/>
    <property type="molecule type" value="Genomic_DNA"/>
</dbReference>
<dbReference type="EMBL" id="RQTF01000327">
    <property type="protein sequence ID" value="RZI05040.1"/>
    <property type="molecule type" value="Genomic_DNA"/>
</dbReference>
<dbReference type="AlphaFoldDB" id="D2J6K2"/>
<dbReference type="Proteomes" id="UP000466646">
    <property type="component" value="Unassembled WGS sequence"/>
</dbReference>
<evidence type="ECO:0000313" key="2">
    <source>
        <dbReference type="EMBL" id="NDP57709.1"/>
    </source>
</evidence>
<dbReference type="Proteomes" id="UP000294017">
    <property type="component" value="Unassembled WGS sequence"/>
</dbReference>
<dbReference type="RefSeq" id="WP_000491362.1">
    <property type="nucleotide sequence ID" value="NZ_CAXYNA010000003.1"/>
</dbReference>
<dbReference type="EMBL" id="GQ900382">
    <property type="protein sequence ID" value="ADA61483.1"/>
    <property type="molecule type" value="Genomic_DNA"/>
</dbReference>
<geneLocation type="plasmid" evidence="1">
    <name>SAP017A</name>
</geneLocation>